<evidence type="ECO:0000313" key="2">
    <source>
        <dbReference type="Proteomes" id="UP000249748"/>
    </source>
</evidence>
<protein>
    <submittedName>
        <fullName evidence="1">Uncharacterized protein</fullName>
    </submittedName>
</protein>
<sequence>MALAGQRKVAFGFEKASLCFPEQRAGTWQRHKLRDTGEMAVRKRPKALTEPSQSRGLPMGIPRPAAKTQLILTNNEQHVSGNSSFAHKGGILFHSVYRWKNTLRQLTSKSIRQFFFWAAVYQNGSYYDQVRADIASARHLELYKATKDEEDLPGLGKHYCVECSKWFESEHNMAAHTKGKNHKRRLRILREEAHTQKAAEAAVGLGTDNGVRSQETTEMVIMED</sequence>
<organism evidence="1 2">
    <name type="scientific">Aspergillus costaricaensis CBS 115574</name>
    <dbReference type="NCBI Taxonomy" id="1448317"/>
    <lineage>
        <taxon>Eukaryota</taxon>
        <taxon>Fungi</taxon>
        <taxon>Dikarya</taxon>
        <taxon>Ascomycota</taxon>
        <taxon>Pezizomycotina</taxon>
        <taxon>Eurotiomycetes</taxon>
        <taxon>Eurotiomycetidae</taxon>
        <taxon>Eurotiales</taxon>
        <taxon>Aspergillaceae</taxon>
        <taxon>Aspergillus</taxon>
        <taxon>Aspergillus subgen. Circumdati</taxon>
    </lineage>
</organism>
<accession>A0ACD1IFX4</accession>
<dbReference type="EMBL" id="KZ824547">
    <property type="protein sequence ID" value="RAK89495.1"/>
    <property type="molecule type" value="Genomic_DNA"/>
</dbReference>
<evidence type="ECO:0000313" key="1">
    <source>
        <dbReference type="EMBL" id="RAK89495.1"/>
    </source>
</evidence>
<dbReference type="Proteomes" id="UP000249748">
    <property type="component" value="Unassembled WGS sequence"/>
</dbReference>
<reference evidence="1" key="1">
    <citation type="submission" date="2018-02" db="EMBL/GenBank/DDBJ databases">
        <title>The genomes of Aspergillus section Nigri reveals drivers in fungal speciation.</title>
        <authorList>
            <consortium name="DOE Joint Genome Institute"/>
            <person name="Vesth T.C."/>
            <person name="Nybo J."/>
            <person name="Theobald S."/>
            <person name="Brandl J."/>
            <person name="Frisvad J.C."/>
            <person name="Nielsen K.F."/>
            <person name="Lyhne E.K."/>
            <person name="Kogle M.E."/>
            <person name="Kuo A."/>
            <person name="Riley R."/>
            <person name="Clum A."/>
            <person name="Nolan M."/>
            <person name="Lipzen A."/>
            <person name="Salamov A."/>
            <person name="Henrissat B."/>
            <person name="Wiebenga A."/>
            <person name="De vries R.P."/>
            <person name="Grigoriev I.V."/>
            <person name="Mortensen U.H."/>
            <person name="Andersen M.R."/>
            <person name="Baker S.E."/>
        </authorList>
    </citation>
    <scope>NUCLEOTIDE SEQUENCE</scope>
    <source>
        <strain evidence="1">CBS 115574</strain>
    </source>
</reference>
<proteinExistence type="predicted"/>
<keyword evidence="2" id="KW-1185">Reference proteome</keyword>
<name>A0ACD1IFX4_9EURO</name>
<gene>
    <name evidence="1" type="ORF">BO79DRAFT_227705</name>
</gene>